<reference evidence="1 5" key="1">
    <citation type="submission" date="2014-06" db="EMBL/GenBank/DDBJ databases">
        <title>Genetic determinant of reutericyclin biosynthesis of Lactobacillus reuteri.</title>
        <authorList>
            <person name="Lin X."/>
            <person name="Duar R."/>
            <person name="Walter J."/>
            <person name="Gaenzle M."/>
        </authorList>
    </citation>
    <scope>NUCLEOTIDE SEQUENCE [LARGE SCALE GENOMIC DNA]</scope>
    <source>
        <strain evidence="1 5">LTH2584</strain>
    </source>
</reference>
<dbReference type="EMBL" id="QAZN01000004">
    <property type="protein sequence ID" value="PTV04421.1"/>
    <property type="molecule type" value="Genomic_DNA"/>
</dbReference>
<dbReference type="Proteomes" id="UP000276940">
    <property type="component" value="Unassembled WGS sequence"/>
</dbReference>
<proteinExistence type="predicted"/>
<dbReference type="Proteomes" id="UP000460207">
    <property type="component" value="Unassembled WGS sequence"/>
</dbReference>
<evidence type="ECO:0000313" key="1">
    <source>
        <dbReference type="EMBL" id="KEK15007.1"/>
    </source>
</evidence>
<protein>
    <submittedName>
        <fullName evidence="1">Uncharacterized protein</fullName>
    </submittedName>
</protein>
<dbReference type="Proteomes" id="UP000027731">
    <property type="component" value="Unassembled WGS sequence"/>
</dbReference>
<comment type="caution">
    <text evidence="1">The sequence shown here is derived from an EMBL/GenBank/DDBJ whole genome shotgun (WGS) entry which is preliminary data.</text>
</comment>
<evidence type="ECO:0000313" key="5">
    <source>
        <dbReference type="Proteomes" id="UP000027731"/>
    </source>
</evidence>
<reference evidence="3" key="2">
    <citation type="journal article" date="2018" name="Genome Announc.">
        <title>Fifty-Six Draft Genome Sequences of 10 Lactobacillus Species from 22 Commercial Dietary Supplements.</title>
        <authorList>
            <person name="Gangiredla J."/>
            <person name="Barnaba T.J."/>
            <person name="Mammel M.K."/>
            <person name="Lacher D.W."/>
            <person name="Elkins C.A."/>
            <person name="Lampel K.A."/>
            <person name="Whitehouse C.A."/>
            <person name="Tartera C."/>
        </authorList>
    </citation>
    <scope>NUCLEOTIDE SEQUENCE</scope>
    <source>
        <strain evidence="3">DS12_10</strain>
    </source>
</reference>
<evidence type="ECO:0000313" key="7">
    <source>
        <dbReference type="Proteomes" id="UP000276940"/>
    </source>
</evidence>
<evidence type="ECO:0000313" key="6">
    <source>
        <dbReference type="Proteomes" id="UP000244083"/>
    </source>
</evidence>
<name>A0A073JLU0_LIMRT</name>
<dbReference type="PATRIC" id="fig|1598.90.peg.1259"/>
<gene>
    <name evidence="4" type="ORF">C5O77_05105</name>
    <name evidence="3" type="ORF">DB325_03525</name>
    <name evidence="2" type="ORF">GIX76_05475</name>
    <name evidence="1" type="ORF">LR3_05070</name>
</gene>
<organism evidence="1 5">
    <name type="scientific">Limosilactobacillus reuteri</name>
    <name type="common">Lactobacillus reuteri</name>
    <dbReference type="NCBI Taxonomy" id="1598"/>
    <lineage>
        <taxon>Bacteria</taxon>
        <taxon>Bacillati</taxon>
        <taxon>Bacillota</taxon>
        <taxon>Bacilli</taxon>
        <taxon>Lactobacillales</taxon>
        <taxon>Lactobacillaceae</taxon>
        <taxon>Limosilactobacillus</taxon>
    </lineage>
</organism>
<evidence type="ECO:0000313" key="8">
    <source>
        <dbReference type="Proteomes" id="UP000460207"/>
    </source>
</evidence>
<dbReference type="EMBL" id="JOSX01000019">
    <property type="protein sequence ID" value="KEK15007.1"/>
    <property type="molecule type" value="Genomic_DNA"/>
</dbReference>
<reference evidence="2 8" key="5">
    <citation type="submission" date="2019-11" db="EMBL/GenBank/DDBJ databases">
        <title>Draft genome sequence of 12 host-associated Lactobacillus reuteri rodent strains.</title>
        <authorList>
            <person name="Zhang S."/>
            <person name="Ozcam M."/>
            <person name="Van Pijkeren J.P."/>
        </authorList>
    </citation>
    <scope>NUCLEOTIDE SEQUENCE [LARGE SCALE GENOMIC DNA]</scope>
    <source>
        <strain evidence="2 8">N4I</strain>
    </source>
</reference>
<dbReference type="EMBL" id="PTLS01000027">
    <property type="protein sequence ID" value="RMX25567.1"/>
    <property type="molecule type" value="Genomic_DNA"/>
</dbReference>
<reference evidence="4 7" key="3">
    <citation type="journal article" date="2018" name="J Appl Environ Microbiol">
        <title>The gut symbionts Lactobacillus reuteri R2lc and 2010 encode a polyketide synthase cluster that activates the mammalian aryl-hydrocarbon receptor.</title>
        <authorList>
            <person name="Ozcam M."/>
            <person name="Roos S."/>
            <person name="Van Pijkeren J.P."/>
        </authorList>
    </citation>
    <scope>NUCLEOTIDE SEQUENCE [LARGE SCALE GENOMIC DNA]</scope>
    <source>
        <strain evidence="4 7">R2lc</strain>
    </source>
</reference>
<evidence type="ECO:0000313" key="2">
    <source>
        <dbReference type="EMBL" id="MRG89432.1"/>
    </source>
</evidence>
<dbReference type="AlphaFoldDB" id="A0A073JLU0"/>
<evidence type="ECO:0000313" key="3">
    <source>
        <dbReference type="EMBL" id="PTV04421.1"/>
    </source>
</evidence>
<dbReference type="Proteomes" id="UP000244083">
    <property type="component" value="Unassembled WGS sequence"/>
</dbReference>
<evidence type="ECO:0000313" key="4">
    <source>
        <dbReference type="EMBL" id="RMX25567.1"/>
    </source>
</evidence>
<accession>A0A073JLU0</accession>
<reference evidence="6" key="4">
    <citation type="submission" date="2018-04" db="EMBL/GenBank/DDBJ databases">
        <title>Draft Genome Sequences of 10 Lactobacillus Species from 22 Commercial Probiotic Products.</title>
        <authorList>
            <person name="Gangiredla J."/>
            <person name="Barnaba T.J."/>
            <person name="Mammel M.K."/>
            <person name="Lacher D.W."/>
            <person name="Elkins C.A."/>
            <person name="Lampel K.A."/>
            <person name="Whitehouse C.A."/>
            <person name="Tartera C."/>
        </authorList>
    </citation>
    <scope>NUCLEOTIDE SEQUENCE [LARGE SCALE GENOMIC DNA]</scope>
    <source>
        <strain evidence="6">DS12_10</strain>
    </source>
</reference>
<sequence>MTIIYVHDNNQSQNITCSDGSQGVLRVSKMNNAVRYNFKFYSHAHLGFWLDKHQFYDGKTLIVKGVLENERLEIKFVN</sequence>
<dbReference type="EMBL" id="WJND01000006">
    <property type="protein sequence ID" value="MRG89432.1"/>
    <property type="molecule type" value="Genomic_DNA"/>
</dbReference>
<dbReference type="RefSeq" id="WP_003665081.1">
    <property type="nucleotide sequence ID" value="NZ_JAJGUT010000158.1"/>
</dbReference>